<keyword evidence="2" id="KW-1185">Reference proteome</keyword>
<dbReference type="EMBL" id="CP039852">
    <property type="protein sequence ID" value="QCZ94612.1"/>
    <property type="molecule type" value="Genomic_DNA"/>
</dbReference>
<dbReference type="KEGG" id="salk:FBQ74_14555"/>
<dbReference type="Proteomes" id="UP000304912">
    <property type="component" value="Chromosome"/>
</dbReference>
<gene>
    <name evidence="1" type="ORF">FBQ74_14555</name>
</gene>
<protein>
    <submittedName>
        <fullName evidence="1">Uncharacterized protein</fullName>
    </submittedName>
</protein>
<organism evidence="1 2">
    <name type="scientific">Salinimonas iocasae</name>
    <dbReference type="NCBI Taxonomy" id="2572577"/>
    <lineage>
        <taxon>Bacteria</taxon>
        <taxon>Pseudomonadati</taxon>
        <taxon>Pseudomonadota</taxon>
        <taxon>Gammaproteobacteria</taxon>
        <taxon>Alteromonadales</taxon>
        <taxon>Alteromonadaceae</taxon>
        <taxon>Alteromonas/Salinimonas group</taxon>
        <taxon>Salinimonas</taxon>
    </lineage>
</organism>
<dbReference type="AlphaFoldDB" id="A0A5B7YFU2"/>
<sequence length="429" mass="47107">MSVIRFLGALITGLLAVVVLLMVLVLDTSPSISANASEQIADADTVKKLLAQIRRSINDRERGHVITVSEQQVESLVGFVQRAAPYIHGTSAIQPDHGTIEASVAVPALVTTLYLNLEIKVLPADELDIDYVQIGSLSLPGPFAVGLVESALNIYTDSEIGTQAKEQITRVAMTDTQVAVSLKPMDSFLMQLNEIRAGFDDERDELTKLTAYYLRYIAGREIALKKKPQPFNAYLNLIMARAREQSTQENVLQHNKAAVLALAIFIGHHRIANFVGDVQPDVEHALKPASSVLLRGRSDLSKHFIISAALKMLSEQDVTVAIGEFKELMDRGMGGSGYSFVDLTADLAGVEMARVLADPDTALRAQDTLAGTPDESIYMPEIDGLTEGLSKQEFTRRYEKVDSEAYLQEVEQIRARLARMPFYSREFAG</sequence>
<dbReference type="RefSeq" id="WP_139757349.1">
    <property type="nucleotide sequence ID" value="NZ_CP039852.1"/>
</dbReference>
<name>A0A5B7YFU2_9ALTE</name>
<accession>A0A5B7YFU2</accession>
<evidence type="ECO:0000313" key="1">
    <source>
        <dbReference type="EMBL" id="QCZ94612.1"/>
    </source>
</evidence>
<reference evidence="1 2" key="1">
    <citation type="submission" date="2019-04" db="EMBL/GenBank/DDBJ databases">
        <title>Salinimonas iocasae sp. nov., a halophilic bacterium isolated from the outer tube casing of tubeworms in Okinawa Trough.</title>
        <authorList>
            <person name="Zhang H."/>
            <person name="Wang H."/>
            <person name="Li C."/>
        </authorList>
    </citation>
    <scope>NUCLEOTIDE SEQUENCE [LARGE SCALE GENOMIC DNA]</scope>
    <source>
        <strain evidence="1 2">KX18D6</strain>
    </source>
</reference>
<dbReference type="OrthoDB" id="9997at2"/>
<evidence type="ECO:0000313" key="2">
    <source>
        <dbReference type="Proteomes" id="UP000304912"/>
    </source>
</evidence>
<proteinExistence type="predicted"/>